<dbReference type="Proteomes" id="UP000217473">
    <property type="component" value="Unassembled WGS sequence"/>
</dbReference>
<feature type="domain" description="AAA+ ATPase" evidence="1">
    <location>
        <begin position="26"/>
        <end position="295"/>
    </location>
</feature>
<protein>
    <recommendedName>
        <fullName evidence="1">AAA+ ATPase domain-containing protein</fullName>
    </recommendedName>
</protein>
<evidence type="ECO:0000313" key="3">
    <source>
        <dbReference type="EMBL" id="RIZ49085.1"/>
    </source>
</evidence>
<dbReference type="PANTHER" id="PTHR43581">
    <property type="entry name" value="ATP/GTP PHOSPHATASE"/>
    <property type="match status" value="1"/>
</dbReference>
<dbReference type="Gene3D" id="3.40.50.300">
    <property type="entry name" value="P-loop containing nucleotide triphosphate hydrolases"/>
    <property type="match status" value="1"/>
</dbReference>
<organism evidence="2 4">
    <name type="scientific">Staphylococcus delphini</name>
    <dbReference type="NCBI Taxonomy" id="53344"/>
    <lineage>
        <taxon>Bacteria</taxon>
        <taxon>Bacillati</taxon>
        <taxon>Bacillota</taxon>
        <taxon>Bacilli</taxon>
        <taxon>Bacillales</taxon>
        <taxon>Staphylococcaceae</taxon>
        <taxon>Staphylococcus</taxon>
        <taxon>Staphylococcus intermedius group</taxon>
    </lineage>
</organism>
<evidence type="ECO:0000313" key="5">
    <source>
        <dbReference type="Proteomes" id="UP000266198"/>
    </source>
</evidence>
<dbReference type="Pfam" id="PF13175">
    <property type="entry name" value="AAA_15"/>
    <property type="match status" value="1"/>
</dbReference>
<dbReference type="InterPro" id="IPR003593">
    <property type="entry name" value="AAA+_ATPase"/>
</dbReference>
<evidence type="ECO:0000259" key="1">
    <source>
        <dbReference type="SMART" id="SM00382"/>
    </source>
</evidence>
<dbReference type="EMBL" id="MWUR01000027">
    <property type="protein sequence ID" value="PCF46154.1"/>
    <property type="molecule type" value="Genomic_DNA"/>
</dbReference>
<dbReference type="Proteomes" id="UP000266198">
    <property type="component" value="Unassembled WGS sequence"/>
</dbReference>
<dbReference type="SMART" id="SM00382">
    <property type="entry name" value="AAA"/>
    <property type="match status" value="1"/>
</dbReference>
<dbReference type="EMBL" id="NIPK01000039">
    <property type="protein sequence ID" value="RIZ49085.1"/>
    <property type="molecule type" value="Genomic_DNA"/>
</dbReference>
<proteinExistence type="predicted"/>
<evidence type="ECO:0000313" key="2">
    <source>
        <dbReference type="EMBL" id="PCF46154.1"/>
    </source>
</evidence>
<dbReference type="PANTHER" id="PTHR43581:SF4">
    <property type="entry name" value="ATP_GTP PHOSPHATASE"/>
    <property type="match status" value="1"/>
</dbReference>
<accession>A0AAX0QQA8</accession>
<dbReference type="RefSeq" id="WP_096598675.1">
    <property type="nucleotide sequence ID" value="NZ_LR134263.1"/>
</dbReference>
<dbReference type="InterPro" id="IPR051396">
    <property type="entry name" value="Bact_Antivir_Def_Nuclease"/>
</dbReference>
<dbReference type="InterPro" id="IPR041685">
    <property type="entry name" value="AAA_GajA/Old/RecF-like"/>
</dbReference>
<comment type="caution">
    <text evidence="2">The sequence shown here is derived from an EMBL/GenBank/DDBJ whole genome shotgun (WGS) entry which is preliminary data.</text>
</comment>
<dbReference type="SUPFAM" id="SSF52540">
    <property type="entry name" value="P-loop containing nucleoside triphosphate hydrolases"/>
    <property type="match status" value="1"/>
</dbReference>
<sequence>MDEKIIINKLHIEKFRELEDVYVNFGRKLTVISGRNGTGKSSLLGLVSQFLSFRNVNDRNDINYKTLFNEDFESEFKNHLKISEKYDTPDKKYKINIFLEGKSKLYTLSTTKRDNNHIRFVLRGNEDRNFTWPSSYLDLRRLTPMVYRKEDEEKKLELDGEDKKLLIEWTNSVIPKIEKSENISTNIPEKDIKSASSGEDNVGQILITLLSFKKLKENYKAYNGGIVLIDELDATLFPKSQLKLLDLLLNLAGKYSLQIIFTTHSPTMLNYIYELKQKTEKNSRTSNDIAVNYLTNTRGKTENMNFESFGDIVNDLEFKTTVNKANNDRKINVYCEDIEAKDMLKRILNRDIKSQINIESKVTLGAEQYISLIKANVTEFKKNSIIVLDGDKKFNYENVIKLPFSLPPDQIVYKFFEDEPAESQYWENDLKFNKTNFAANETVNAIRHNLEYDNGKYVLREHCKENKRVREYFKEFYKDDEIKRLLNTRGCNVFTILKNKQKKEIEKFNNDFLMAINYVKSNIYIN</sequence>
<dbReference type="AlphaFoldDB" id="A0AAX0QQA8"/>
<name>A0AAX0QQA8_9STAP</name>
<gene>
    <name evidence="2" type="ORF">B5C07_12665</name>
    <name evidence="3" type="ORF">CDL68_12370</name>
</gene>
<reference evidence="2 4" key="1">
    <citation type="journal article" date="2017" name="PLoS ONE">
        <title>Development of a real-time PCR for detection of Staphylococcus pseudintermedius using a novel automated comparison of whole-genome sequences.</title>
        <authorList>
            <person name="Verstappen K.M."/>
            <person name="Huijbregts L."/>
            <person name="Spaninks M."/>
            <person name="Wagenaar J.A."/>
            <person name="Fluit A.C."/>
            <person name="Duim B."/>
        </authorList>
    </citation>
    <scope>NUCLEOTIDE SEQUENCE [LARGE SCALE GENOMIC DNA]</scope>
    <source>
        <strain evidence="2 4">15S02591-1</strain>
    </source>
</reference>
<keyword evidence="5" id="KW-1185">Reference proteome</keyword>
<reference evidence="3 5" key="2">
    <citation type="submission" date="2017-06" db="EMBL/GenBank/DDBJ databases">
        <title>Identification of a new gene, sdsY, involved in staphylococcal internalization in non-professional phagocytic cells (NPPCs).</title>
        <authorList>
            <person name="Maali Y."/>
            <person name="Martins-Simoes P."/>
            <person name="Trouillet-Assant S."/>
            <person name="Laurent F."/>
            <person name="Diot A."/>
            <person name="Verhoeven P."/>
            <person name="Bouvard D."/>
            <person name="Vandenesch F."/>
            <person name="Bes M."/>
        </authorList>
    </citation>
    <scope>NUCLEOTIDE SEQUENCE [LARGE SCALE GENOMIC DNA]</scope>
    <source>
        <strain evidence="3 5">Heidy</strain>
    </source>
</reference>
<dbReference type="InterPro" id="IPR027417">
    <property type="entry name" value="P-loop_NTPase"/>
</dbReference>
<evidence type="ECO:0000313" key="4">
    <source>
        <dbReference type="Proteomes" id="UP000217473"/>
    </source>
</evidence>